<proteinExistence type="predicted"/>
<dbReference type="RefSeq" id="WP_101357637.1">
    <property type="nucleotide sequence ID" value="NZ_NKXO01000004.1"/>
</dbReference>
<gene>
    <name evidence="1" type="ORF">Rain11_0375</name>
</gene>
<dbReference type="OrthoDB" id="851603at2"/>
<organism evidence="1 2">
    <name type="scientific">Raineya orbicola</name>
    <dbReference type="NCBI Taxonomy" id="2016530"/>
    <lineage>
        <taxon>Bacteria</taxon>
        <taxon>Pseudomonadati</taxon>
        <taxon>Bacteroidota</taxon>
        <taxon>Cytophagia</taxon>
        <taxon>Cytophagales</taxon>
        <taxon>Raineyaceae</taxon>
        <taxon>Raineya</taxon>
    </lineage>
</organism>
<dbReference type="Gene3D" id="1.10.3680.10">
    <property type="entry name" value="TerB-like"/>
    <property type="match status" value="1"/>
</dbReference>
<dbReference type="AlphaFoldDB" id="A0A2N3IJY2"/>
<evidence type="ECO:0000313" key="1">
    <source>
        <dbReference type="EMBL" id="PKQ70645.1"/>
    </source>
</evidence>
<sequence length="142" mass="16207">MPWLNFFKGNKDAKSVATKSHLDNLIQIAKIDGYYDEIEKDYLLKVAQSYNIPARNIEEVEKYSHKISMAEPENKEMIYRQLYELVGMMLADGVVHNQEIELCARFAEEMGVAQSNGMIFISNLVKEIEKGATPQDIAKFLG</sequence>
<dbReference type="InterPro" id="IPR029024">
    <property type="entry name" value="TerB-like"/>
</dbReference>
<protein>
    <submittedName>
        <fullName evidence="1">Tellurite resistance protein TerB</fullName>
    </submittedName>
</protein>
<dbReference type="EMBL" id="NKXO01000004">
    <property type="protein sequence ID" value="PKQ70645.1"/>
    <property type="molecule type" value="Genomic_DNA"/>
</dbReference>
<dbReference type="SUPFAM" id="SSF158682">
    <property type="entry name" value="TerB-like"/>
    <property type="match status" value="1"/>
</dbReference>
<reference evidence="1 2" key="1">
    <citation type="submission" date="2017-06" db="EMBL/GenBank/DDBJ databases">
        <title>Raineya orbicola gen. nov., sp. nov. a slightly thermophilic bacterium of the phylum Bacteroidetes and the description of Raineyaceae fam. nov.</title>
        <authorList>
            <person name="Albuquerque L."/>
            <person name="Polonia A.R.M."/>
            <person name="Barroso C."/>
            <person name="Froufe H.J.C."/>
            <person name="Lage O."/>
            <person name="Lobo-Da-Cunha A."/>
            <person name="Egas C."/>
            <person name="Da Costa M.S."/>
        </authorList>
    </citation>
    <scope>NUCLEOTIDE SEQUENCE [LARGE SCALE GENOMIC DNA]</scope>
    <source>
        <strain evidence="1 2">SPSPC-11</strain>
    </source>
</reference>
<dbReference type="Proteomes" id="UP000233387">
    <property type="component" value="Unassembled WGS sequence"/>
</dbReference>
<evidence type="ECO:0000313" key="2">
    <source>
        <dbReference type="Proteomes" id="UP000233387"/>
    </source>
</evidence>
<accession>A0A2N3IJY2</accession>
<name>A0A2N3IJY2_9BACT</name>
<keyword evidence="2" id="KW-1185">Reference proteome</keyword>
<comment type="caution">
    <text evidence="1">The sequence shown here is derived from an EMBL/GenBank/DDBJ whole genome shotgun (WGS) entry which is preliminary data.</text>
</comment>
<dbReference type="CDD" id="cd07177">
    <property type="entry name" value="terB_like"/>
    <property type="match status" value="1"/>
</dbReference>